<accession>A0A940Y6J3</accession>
<dbReference type="AlphaFoldDB" id="A0A940Y6J3"/>
<sequence>MRTVLFLENREKTALWAQVARRLRAQHHRVVWLVQNPAFVPRAEGCADELRCMPWPAIGARVDEAAALQRHPVLVRERGRLHFDAGCAHYDHYAAEIARALDDWRPDLVVGECTLFHELLAIEACRARGIAFVHPCANRYPAGRFALFQGDTQLPAAGSGERWPADQLADLAERIASNRELPFYMRRPGTAERAWRRVQWAATRGRVWWARLQGERYNTPSLALKWRLSRGVKGLLLRWQALARRPSDPSTTLLYPLQLQPEANIDVWGRPYSDQLALVQRLLAALPATHTLALKANPKSKYELSDALLALAAREPRLCLLPLDLPMPEAHRMSLGAVTVSGTVGLEAVFGKGRCLSLRHPVIEQLFPHCHAESPEQAVERLLADPAAGLGRPGDGPRLLAELIAHSFPGLVSDPLSHPACLEEDNIDRVAQGLLAWLRTHEPAPSPDGPTP</sequence>
<dbReference type="EMBL" id="JAGQDD010000002">
    <property type="protein sequence ID" value="MBQ0929631.1"/>
    <property type="molecule type" value="Genomic_DNA"/>
</dbReference>
<evidence type="ECO:0008006" key="3">
    <source>
        <dbReference type="Google" id="ProtNLM"/>
    </source>
</evidence>
<dbReference type="Proteomes" id="UP000676246">
    <property type="component" value="Unassembled WGS sequence"/>
</dbReference>
<proteinExistence type="predicted"/>
<name>A0A940Y6J3_9BURK</name>
<keyword evidence="2" id="KW-1185">Reference proteome</keyword>
<reference evidence="1 2" key="1">
    <citation type="submission" date="2021-04" db="EMBL/GenBank/DDBJ databases">
        <title>The genome sequence of Ideonella sp. 3Y2.</title>
        <authorList>
            <person name="Liu Y."/>
        </authorList>
    </citation>
    <scope>NUCLEOTIDE SEQUENCE [LARGE SCALE GENOMIC DNA]</scope>
    <source>
        <strain evidence="1 2">3Y2</strain>
    </source>
</reference>
<evidence type="ECO:0000313" key="1">
    <source>
        <dbReference type="EMBL" id="MBQ0929631.1"/>
    </source>
</evidence>
<dbReference type="SUPFAM" id="SSF53756">
    <property type="entry name" value="UDP-Glycosyltransferase/glycogen phosphorylase"/>
    <property type="match status" value="1"/>
</dbReference>
<dbReference type="Gene3D" id="3.40.50.2000">
    <property type="entry name" value="Glycogen Phosphorylase B"/>
    <property type="match status" value="1"/>
</dbReference>
<evidence type="ECO:0000313" key="2">
    <source>
        <dbReference type="Proteomes" id="UP000676246"/>
    </source>
</evidence>
<organism evidence="1 2">
    <name type="scientific">Ideonella alba</name>
    <dbReference type="NCBI Taxonomy" id="2824118"/>
    <lineage>
        <taxon>Bacteria</taxon>
        <taxon>Pseudomonadati</taxon>
        <taxon>Pseudomonadota</taxon>
        <taxon>Betaproteobacteria</taxon>
        <taxon>Burkholderiales</taxon>
        <taxon>Sphaerotilaceae</taxon>
        <taxon>Ideonella</taxon>
    </lineage>
</organism>
<dbReference type="RefSeq" id="WP_210851889.1">
    <property type="nucleotide sequence ID" value="NZ_JAGQDD010000002.1"/>
</dbReference>
<comment type="caution">
    <text evidence="1">The sequence shown here is derived from an EMBL/GenBank/DDBJ whole genome shotgun (WGS) entry which is preliminary data.</text>
</comment>
<gene>
    <name evidence="1" type="ORF">KAK03_03965</name>
</gene>
<protein>
    <recommendedName>
        <fullName evidence="3">Capsule biosynthesis protein</fullName>
    </recommendedName>
</protein>